<protein>
    <submittedName>
        <fullName evidence="1">Uncharacterized protein</fullName>
    </submittedName>
</protein>
<reference evidence="1 2" key="1">
    <citation type="submission" date="2021-04" db="EMBL/GenBank/DDBJ databases">
        <authorList>
            <person name="Ivanova A."/>
        </authorList>
    </citation>
    <scope>NUCLEOTIDE SEQUENCE [LARGE SCALE GENOMIC DNA]</scope>
    <source>
        <strain evidence="1 2">G18</strain>
    </source>
</reference>
<evidence type="ECO:0000313" key="2">
    <source>
        <dbReference type="Proteomes" id="UP000676565"/>
    </source>
</evidence>
<sequence>MREQILRELAAVDAMEAAASAAARRHGYATDDDLKVMRECATRRTTLTRLFREMEASETPDNATIWYHGDQGYSVNGRPVSVTDEEHKVLQVFAEKQTAMKRSELEEAAVISNAPRVLTKLAKSYSEAFAAAIRRPGGKGKGGYFVRVLPIGERE</sequence>
<dbReference type="RefSeq" id="WP_210657183.1">
    <property type="nucleotide sequence ID" value="NZ_JAGKQQ010000001.1"/>
</dbReference>
<dbReference type="EMBL" id="JAGKQQ010000001">
    <property type="protein sequence ID" value="MBP3957790.1"/>
    <property type="molecule type" value="Genomic_DNA"/>
</dbReference>
<dbReference type="Proteomes" id="UP000676565">
    <property type="component" value="Unassembled WGS sequence"/>
</dbReference>
<comment type="caution">
    <text evidence="1">The sequence shown here is derived from an EMBL/GenBank/DDBJ whole genome shotgun (WGS) entry which is preliminary data.</text>
</comment>
<organism evidence="1 2">
    <name type="scientific">Gemmata palustris</name>
    <dbReference type="NCBI Taxonomy" id="2822762"/>
    <lineage>
        <taxon>Bacteria</taxon>
        <taxon>Pseudomonadati</taxon>
        <taxon>Planctomycetota</taxon>
        <taxon>Planctomycetia</taxon>
        <taxon>Gemmatales</taxon>
        <taxon>Gemmataceae</taxon>
        <taxon>Gemmata</taxon>
    </lineage>
</organism>
<gene>
    <name evidence="1" type="ORF">J8F10_21265</name>
</gene>
<name>A0ABS5BVN1_9BACT</name>
<evidence type="ECO:0000313" key="1">
    <source>
        <dbReference type="EMBL" id="MBP3957790.1"/>
    </source>
</evidence>
<proteinExistence type="predicted"/>
<accession>A0ABS5BVN1</accession>
<keyword evidence="2" id="KW-1185">Reference proteome</keyword>